<dbReference type="Gene3D" id="2.40.170.20">
    <property type="entry name" value="TonB-dependent receptor, beta-barrel domain"/>
    <property type="match status" value="1"/>
</dbReference>
<evidence type="ECO:0000256" key="8">
    <source>
        <dbReference type="ARBA" id="ARBA00023170"/>
    </source>
</evidence>
<dbReference type="InterPro" id="IPR039426">
    <property type="entry name" value="TonB-dep_rcpt-like"/>
</dbReference>
<evidence type="ECO:0000256" key="1">
    <source>
        <dbReference type="ARBA" id="ARBA00004571"/>
    </source>
</evidence>
<feature type="domain" description="TonB-dependent receptor plug" evidence="14">
    <location>
        <begin position="61"/>
        <end position="154"/>
    </location>
</feature>
<dbReference type="OrthoDB" id="8671598at2"/>
<keyword evidence="8 15" id="KW-0675">Receptor</keyword>
<feature type="domain" description="TonB-dependent receptor-like beta-barrel" evidence="13">
    <location>
        <begin position="260"/>
        <end position="678"/>
    </location>
</feature>
<evidence type="ECO:0000256" key="6">
    <source>
        <dbReference type="ARBA" id="ARBA00023077"/>
    </source>
</evidence>
<organism evidence="15 16">
    <name type="scientific">Massilia cavernae</name>
    <dbReference type="NCBI Taxonomy" id="2320864"/>
    <lineage>
        <taxon>Bacteria</taxon>
        <taxon>Pseudomonadati</taxon>
        <taxon>Pseudomonadota</taxon>
        <taxon>Betaproteobacteria</taxon>
        <taxon>Burkholderiales</taxon>
        <taxon>Oxalobacteraceae</taxon>
        <taxon>Telluria group</taxon>
        <taxon>Massilia</taxon>
    </lineage>
</organism>
<evidence type="ECO:0000313" key="16">
    <source>
        <dbReference type="Proteomes" id="UP000284006"/>
    </source>
</evidence>
<dbReference type="AlphaFoldDB" id="A0A418Y170"/>
<dbReference type="SUPFAM" id="SSF56935">
    <property type="entry name" value="Porins"/>
    <property type="match status" value="1"/>
</dbReference>
<reference evidence="15 16" key="1">
    <citation type="submission" date="2018-09" db="EMBL/GenBank/DDBJ databases">
        <authorList>
            <person name="Zhu H."/>
        </authorList>
    </citation>
    <scope>NUCLEOTIDE SEQUENCE [LARGE SCALE GENOMIC DNA]</scope>
    <source>
        <strain evidence="15 16">K1S02-61</strain>
    </source>
</reference>
<dbReference type="InterPro" id="IPR000531">
    <property type="entry name" value="Beta-barrel_TonB"/>
</dbReference>
<comment type="subcellular location">
    <subcellularLocation>
        <location evidence="1 10">Cell outer membrane</location>
        <topology evidence="1 10">Multi-pass membrane protein</topology>
    </subcellularLocation>
</comment>
<evidence type="ECO:0000259" key="13">
    <source>
        <dbReference type="Pfam" id="PF00593"/>
    </source>
</evidence>
<evidence type="ECO:0000256" key="4">
    <source>
        <dbReference type="ARBA" id="ARBA00022452"/>
    </source>
</evidence>
<keyword evidence="3 10" id="KW-0813">Transport</keyword>
<keyword evidence="12" id="KW-0732">Signal</keyword>
<feature type="chain" id="PRO_5019228054" evidence="12">
    <location>
        <begin position="25"/>
        <end position="728"/>
    </location>
</feature>
<comment type="caution">
    <text evidence="15">The sequence shown here is derived from an EMBL/GenBank/DDBJ whole genome shotgun (WGS) entry which is preliminary data.</text>
</comment>
<dbReference type="PANTHER" id="PTHR40980:SF4">
    <property type="entry name" value="TONB-DEPENDENT RECEPTOR-LIKE BETA-BARREL DOMAIN-CONTAINING PROTEIN"/>
    <property type="match status" value="1"/>
</dbReference>
<dbReference type="PANTHER" id="PTHR40980">
    <property type="entry name" value="PLUG DOMAIN-CONTAINING PROTEIN"/>
    <property type="match status" value="1"/>
</dbReference>
<dbReference type="Pfam" id="PF07715">
    <property type="entry name" value="Plug"/>
    <property type="match status" value="1"/>
</dbReference>
<protein>
    <submittedName>
        <fullName evidence="15">TonB-dependent receptor</fullName>
    </submittedName>
</protein>
<gene>
    <name evidence="15" type="ORF">D3872_08850</name>
</gene>
<proteinExistence type="inferred from homology"/>
<keyword evidence="16" id="KW-1185">Reference proteome</keyword>
<dbReference type="InterPro" id="IPR036942">
    <property type="entry name" value="Beta-barrel_TonB_sf"/>
</dbReference>
<comment type="similarity">
    <text evidence="2 10 11">Belongs to the TonB-dependent receptor family.</text>
</comment>
<dbReference type="InterPro" id="IPR012910">
    <property type="entry name" value="Plug_dom"/>
</dbReference>
<dbReference type="Proteomes" id="UP000284006">
    <property type="component" value="Unassembled WGS sequence"/>
</dbReference>
<dbReference type="InterPro" id="IPR037066">
    <property type="entry name" value="Plug_dom_sf"/>
</dbReference>
<keyword evidence="7 10" id="KW-0472">Membrane</keyword>
<name>A0A418Y170_9BURK</name>
<evidence type="ECO:0000256" key="2">
    <source>
        <dbReference type="ARBA" id="ARBA00009810"/>
    </source>
</evidence>
<evidence type="ECO:0000256" key="9">
    <source>
        <dbReference type="ARBA" id="ARBA00023237"/>
    </source>
</evidence>
<evidence type="ECO:0000256" key="5">
    <source>
        <dbReference type="ARBA" id="ARBA00022692"/>
    </source>
</evidence>
<evidence type="ECO:0000256" key="3">
    <source>
        <dbReference type="ARBA" id="ARBA00022448"/>
    </source>
</evidence>
<feature type="signal peptide" evidence="12">
    <location>
        <begin position="1"/>
        <end position="24"/>
    </location>
</feature>
<evidence type="ECO:0000259" key="14">
    <source>
        <dbReference type="Pfam" id="PF07715"/>
    </source>
</evidence>
<keyword evidence="6 11" id="KW-0798">TonB box</keyword>
<dbReference type="PROSITE" id="PS52016">
    <property type="entry name" value="TONB_DEPENDENT_REC_3"/>
    <property type="match status" value="1"/>
</dbReference>
<dbReference type="Gene3D" id="2.170.130.10">
    <property type="entry name" value="TonB-dependent receptor, plug domain"/>
    <property type="match status" value="1"/>
</dbReference>
<accession>A0A418Y170</accession>
<evidence type="ECO:0000256" key="10">
    <source>
        <dbReference type="PROSITE-ProRule" id="PRU01360"/>
    </source>
</evidence>
<keyword evidence="9 10" id="KW-0998">Cell outer membrane</keyword>
<keyword evidence="4 10" id="KW-1134">Transmembrane beta strand</keyword>
<dbReference type="GO" id="GO:0009279">
    <property type="term" value="C:cell outer membrane"/>
    <property type="evidence" value="ECO:0007669"/>
    <property type="project" value="UniProtKB-SubCell"/>
</dbReference>
<dbReference type="RefSeq" id="WP_119810423.1">
    <property type="nucleotide sequence ID" value="NZ_QYUP01000087.1"/>
</dbReference>
<evidence type="ECO:0000256" key="12">
    <source>
        <dbReference type="SAM" id="SignalP"/>
    </source>
</evidence>
<evidence type="ECO:0000256" key="7">
    <source>
        <dbReference type="ARBA" id="ARBA00023136"/>
    </source>
</evidence>
<dbReference type="EMBL" id="QYUP01000087">
    <property type="protein sequence ID" value="RJG19200.1"/>
    <property type="molecule type" value="Genomic_DNA"/>
</dbReference>
<evidence type="ECO:0000256" key="11">
    <source>
        <dbReference type="RuleBase" id="RU003357"/>
    </source>
</evidence>
<sequence>MHHAEPLRLTLLAAALSLSFSAYGQQAMAPAKPEATVKMDDEEKIQKVEVRGSADTYNPRRDDTASKIVVRQDEIVKYGDTNVLDVMKRLPGVTVSGSAIRMRGLGSGYTQILLNGERPPVGFSIDSLSPDSIETIEVIRAASAEYSTQSIAGTVNIILKKSVKATAQREFKAGLMAGNGNIQPNASLTMSDRVGKFSYSASLNFVKNEFDRDTPSQEEGFDAAGQLIRLRNTLSEDEGGFKAVNFGPRLVWNFENGDTLTSQSFLNSSRFELNAKRGVQTPAGAPPPYPGMDVVLTNRSDSFRTDLNLVKKLGDGAKLDVKAGTSFNHQQNDAHRLGYNAAGALALDDVSDTATDETGYSTTGKYSSPMGEGHALAMGWDAGYTERQEDRFERFGMAIPLPFATDDRYLSEVGRVALWGQDEWNVTPRWSVYMGMRWEGIQTTSSGNTFDASRSRTSVWSPLFQTLYKLPDSKGDQLRLAVTRTYKAPNTGSLIPRGFRSLNNSSSEPDYLGNSRLKPELALGVDASYEHYWAEGALLSVNVSAREIDDYTRSGLVLREDGRWVVMPVNNGKAHSRTIELEAKFPLKAILKDAPAIDVRANIARNWSSVDAVPGPDNRLDNQTPLSANFGFDYKQGALTTGASFNFANGGVVRVSNEQTRNQSVRRDLEAYVLWKFSPKTQLRVAASNILAQDFISDVTYADKFGSTRSVSVFLGGATLRATLEIKF</sequence>
<dbReference type="Pfam" id="PF00593">
    <property type="entry name" value="TonB_dep_Rec_b-barrel"/>
    <property type="match status" value="1"/>
</dbReference>
<evidence type="ECO:0000313" key="15">
    <source>
        <dbReference type="EMBL" id="RJG19200.1"/>
    </source>
</evidence>
<keyword evidence="5 10" id="KW-0812">Transmembrane</keyword>